<sequence>MSKDHLATWKQKPCGKKAVIDFEYIHNFSEKPLVEKPLSKKLVVRAASPVLLRVITLGAFLIYCTTIVMYPRPSVYSCTVRVWLREIGFSLTYGALMLKTWRISVIFRVRSAKAVKITDMNLLKRLGIIVAIFTVFLVIRTLVAPPLVIVGRTADDLKAYLCRTDWWDHSFSIRK</sequence>
<evidence type="ECO:0000256" key="3">
    <source>
        <dbReference type="ARBA" id="ARBA00022475"/>
    </source>
</evidence>
<dbReference type="AlphaFoldDB" id="A0AAW1KSM4"/>
<evidence type="ECO:0000256" key="10">
    <source>
        <dbReference type="ARBA" id="ARBA00023224"/>
    </source>
</evidence>
<evidence type="ECO:0000313" key="14">
    <source>
        <dbReference type="Proteomes" id="UP001458880"/>
    </source>
</evidence>
<evidence type="ECO:0000259" key="12">
    <source>
        <dbReference type="PROSITE" id="PS50259"/>
    </source>
</evidence>
<keyword evidence="8 13" id="KW-0675">Receptor</keyword>
<proteinExistence type="inferred from homology"/>
<dbReference type="InterPro" id="IPR017978">
    <property type="entry name" value="GPCR_3_C"/>
</dbReference>
<keyword evidence="4 11" id="KW-0812">Transmembrane</keyword>
<feature type="transmembrane region" description="Helical" evidence="11">
    <location>
        <begin position="122"/>
        <end position="143"/>
    </location>
</feature>
<gene>
    <name evidence="13" type="ORF">QE152_g19290</name>
</gene>
<comment type="similarity">
    <text evidence="2">Belongs to the G-protein coupled receptor 3 family.</text>
</comment>
<name>A0AAW1KSM4_POPJA</name>
<keyword evidence="9" id="KW-0325">Glycoprotein</keyword>
<comment type="caution">
    <text evidence="13">The sequence shown here is derived from an EMBL/GenBank/DDBJ whole genome shotgun (WGS) entry which is preliminary data.</text>
</comment>
<dbReference type="PRINTS" id="PR00248">
    <property type="entry name" value="GPCRMGR"/>
</dbReference>
<dbReference type="InterPro" id="IPR043458">
    <property type="entry name" value="GPR158/179"/>
</dbReference>
<dbReference type="GO" id="GO:0004930">
    <property type="term" value="F:G protein-coupled receptor activity"/>
    <property type="evidence" value="ECO:0007669"/>
    <property type="project" value="UniProtKB-KW"/>
</dbReference>
<evidence type="ECO:0000256" key="2">
    <source>
        <dbReference type="ARBA" id="ARBA00007242"/>
    </source>
</evidence>
<feature type="transmembrane region" description="Helical" evidence="11">
    <location>
        <begin position="50"/>
        <end position="70"/>
    </location>
</feature>
<keyword evidence="6" id="KW-0297">G-protein coupled receptor</keyword>
<dbReference type="GO" id="GO:0005886">
    <property type="term" value="C:plasma membrane"/>
    <property type="evidence" value="ECO:0007669"/>
    <property type="project" value="UniProtKB-SubCell"/>
</dbReference>
<evidence type="ECO:0000256" key="5">
    <source>
        <dbReference type="ARBA" id="ARBA00022989"/>
    </source>
</evidence>
<dbReference type="InterPro" id="IPR000337">
    <property type="entry name" value="GPCR_3"/>
</dbReference>
<dbReference type="PANTHER" id="PTHR32546:SF29">
    <property type="entry name" value="G-PROTEIN COUPLED RECEPTORS FAMILY 3 PROFILE DOMAIN-CONTAINING PROTEIN"/>
    <property type="match status" value="1"/>
</dbReference>
<evidence type="ECO:0000256" key="11">
    <source>
        <dbReference type="SAM" id="Phobius"/>
    </source>
</evidence>
<dbReference type="Pfam" id="PF00003">
    <property type="entry name" value="7tm_3"/>
    <property type="match status" value="1"/>
</dbReference>
<keyword evidence="14" id="KW-1185">Reference proteome</keyword>
<comment type="subcellular location">
    <subcellularLocation>
        <location evidence="1">Cell membrane</location>
        <topology evidence="1">Multi-pass membrane protein</topology>
    </subcellularLocation>
</comment>
<feature type="transmembrane region" description="Helical" evidence="11">
    <location>
        <begin position="82"/>
        <end position="101"/>
    </location>
</feature>
<evidence type="ECO:0000256" key="4">
    <source>
        <dbReference type="ARBA" id="ARBA00022692"/>
    </source>
</evidence>
<evidence type="ECO:0000313" key="13">
    <source>
        <dbReference type="EMBL" id="KAK9723224.1"/>
    </source>
</evidence>
<reference evidence="13 14" key="1">
    <citation type="journal article" date="2024" name="BMC Genomics">
        <title>De novo assembly and annotation of Popillia japonica's genome with initial clues to its potential as an invasive pest.</title>
        <authorList>
            <person name="Cucini C."/>
            <person name="Boschi S."/>
            <person name="Funari R."/>
            <person name="Cardaioli E."/>
            <person name="Iannotti N."/>
            <person name="Marturano G."/>
            <person name="Paoli F."/>
            <person name="Bruttini M."/>
            <person name="Carapelli A."/>
            <person name="Frati F."/>
            <person name="Nardi F."/>
        </authorList>
    </citation>
    <scope>NUCLEOTIDE SEQUENCE [LARGE SCALE GENOMIC DNA]</scope>
    <source>
        <strain evidence="13">DMR45628</strain>
    </source>
</reference>
<dbReference type="PRINTS" id="PR01176">
    <property type="entry name" value="GABABRECEPTR"/>
</dbReference>
<evidence type="ECO:0000256" key="7">
    <source>
        <dbReference type="ARBA" id="ARBA00023136"/>
    </source>
</evidence>
<evidence type="ECO:0000256" key="6">
    <source>
        <dbReference type="ARBA" id="ARBA00023040"/>
    </source>
</evidence>
<feature type="domain" description="G-protein coupled receptors family 3 profile" evidence="12">
    <location>
        <begin position="43"/>
        <end position="146"/>
    </location>
</feature>
<dbReference type="PROSITE" id="PS50259">
    <property type="entry name" value="G_PROTEIN_RECEP_F3_4"/>
    <property type="match status" value="1"/>
</dbReference>
<evidence type="ECO:0000256" key="1">
    <source>
        <dbReference type="ARBA" id="ARBA00004651"/>
    </source>
</evidence>
<organism evidence="13 14">
    <name type="scientific">Popillia japonica</name>
    <name type="common">Japanese beetle</name>
    <dbReference type="NCBI Taxonomy" id="7064"/>
    <lineage>
        <taxon>Eukaryota</taxon>
        <taxon>Metazoa</taxon>
        <taxon>Ecdysozoa</taxon>
        <taxon>Arthropoda</taxon>
        <taxon>Hexapoda</taxon>
        <taxon>Insecta</taxon>
        <taxon>Pterygota</taxon>
        <taxon>Neoptera</taxon>
        <taxon>Endopterygota</taxon>
        <taxon>Coleoptera</taxon>
        <taxon>Polyphaga</taxon>
        <taxon>Scarabaeiformia</taxon>
        <taxon>Scarabaeidae</taxon>
        <taxon>Rutelinae</taxon>
        <taxon>Popillia</taxon>
    </lineage>
</organism>
<accession>A0AAW1KSM4</accession>
<protein>
    <submittedName>
        <fullName evidence="13">7 transmembrane sweet-taste receptor of 3 GCPR</fullName>
    </submittedName>
</protein>
<dbReference type="Proteomes" id="UP001458880">
    <property type="component" value="Unassembled WGS sequence"/>
</dbReference>
<keyword evidence="7 11" id="KW-0472">Membrane</keyword>
<keyword evidence="3" id="KW-1003">Cell membrane</keyword>
<dbReference type="EMBL" id="JASPKY010000182">
    <property type="protein sequence ID" value="KAK9723224.1"/>
    <property type="molecule type" value="Genomic_DNA"/>
</dbReference>
<keyword evidence="10" id="KW-0807">Transducer</keyword>
<evidence type="ECO:0000256" key="8">
    <source>
        <dbReference type="ARBA" id="ARBA00023170"/>
    </source>
</evidence>
<keyword evidence="5 11" id="KW-1133">Transmembrane helix</keyword>
<dbReference type="PANTHER" id="PTHR32546">
    <property type="entry name" value="G-PROTEIN COUPLED RECEPTOR 158-RELATED"/>
    <property type="match status" value="1"/>
</dbReference>
<evidence type="ECO:0000256" key="9">
    <source>
        <dbReference type="ARBA" id="ARBA00023180"/>
    </source>
</evidence>